<evidence type="ECO:0000256" key="9">
    <source>
        <dbReference type="SAM" id="MobiDB-lite"/>
    </source>
</evidence>
<evidence type="ECO:0000256" key="5">
    <source>
        <dbReference type="ARBA" id="ARBA00023015"/>
    </source>
</evidence>
<dbReference type="PROSITE" id="PS00028">
    <property type="entry name" value="ZINC_FINGER_C2H2_1"/>
    <property type="match status" value="1"/>
</dbReference>
<dbReference type="PANTHER" id="PTHR10593">
    <property type="entry name" value="SERINE/THREONINE-PROTEIN KINASE RIO"/>
    <property type="match status" value="1"/>
</dbReference>
<evidence type="ECO:0000256" key="2">
    <source>
        <dbReference type="ARBA" id="ARBA00022737"/>
    </source>
</evidence>
<dbReference type="Gene3D" id="3.30.160.60">
    <property type="entry name" value="Classic Zinc Finger"/>
    <property type="match status" value="1"/>
</dbReference>
<dbReference type="InterPro" id="IPR031140">
    <property type="entry name" value="IDD1-16"/>
</dbReference>
<keyword evidence="6" id="KW-0804">Transcription</keyword>
<accession>A0ABP0XJ95</accession>
<dbReference type="SMART" id="SM00355">
    <property type="entry name" value="ZnF_C2H2"/>
    <property type="match status" value="4"/>
</dbReference>
<dbReference type="Pfam" id="PF22995">
    <property type="entry name" value="C2CH-3rd_BIRD-IDD"/>
    <property type="match status" value="1"/>
</dbReference>
<dbReference type="InterPro" id="IPR055186">
    <property type="entry name" value="C2H2-2nd_BIRD-IDD"/>
</dbReference>
<dbReference type="InterPro" id="IPR055185">
    <property type="entry name" value="C2CH-4th_BIRD-IDD"/>
</dbReference>
<name>A0ABP0XJ95_9BRYO</name>
<feature type="region of interest" description="Disordered" evidence="9">
    <location>
        <begin position="126"/>
        <end position="158"/>
    </location>
</feature>
<evidence type="ECO:0000256" key="3">
    <source>
        <dbReference type="ARBA" id="ARBA00022771"/>
    </source>
</evidence>
<evidence type="ECO:0000256" key="7">
    <source>
        <dbReference type="PROSITE-ProRule" id="PRU00042"/>
    </source>
</evidence>
<evidence type="ECO:0000313" key="12">
    <source>
        <dbReference type="Proteomes" id="UP001497444"/>
    </source>
</evidence>
<dbReference type="Pfam" id="PF22996">
    <property type="entry name" value="C2H2-2nd_BIRD-IDD"/>
    <property type="match status" value="1"/>
</dbReference>
<protein>
    <recommendedName>
        <fullName evidence="10">C2H2-type domain-containing protein</fullName>
    </recommendedName>
</protein>
<keyword evidence="5" id="KW-0805">Transcription regulation</keyword>
<feature type="compositionally biased region" description="Polar residues" evidence="9">
    <location>
        <begin position="324"/>
        <end position="336"/>
    </location>
</feature>
<feature type="compositionally biased region" description="Low complexity" evidence="9">
    <location>
        <begin position="345"/>
        <end position="356"/>
    </location>
</feature>
<dbReference type="SUPFAM" id="SSF57667">
    <property type="entry name" value="beta-beta-alpha zinc fingers"/>
    <property type="match status" value="1"/>
</dbReference>
<dbReference type="InterPro" id="IPR013087">
    <property type="entry name" value="Znf_C2H2_type"/>
</dbReference>
<evidence type="ECO:0000256" key="1">
    <source>
        <dbReference type="ARBA" id="ARBA00022723"/>
    </source>
</evidence>
<evidence type="ECO:0000256" key="8">
    <source>
        <dbReference type="SAM" id="Coils"/>
    </source>
</evidence>
<keyword evidence="8" id="KW-0175">Coiled coil</keyword>
<reference evidence="11" key="1">
    <citation type="submission" date="2024-02" db="EMBL/GenBank/DDBJ databases">
        <authorList>
            <consortium name="ELIXIR-Norway"/>
            <consortium name="Elixir Norway"/>
        </authorList>
    </citation>
    <scope>NUCLEOTIDE SEQUENCE</scope>
</reference>
<feature type="compositionally biased region" description="Polar residues" evidence="9">
    <location>
        <begin position="368"/>
        <end position="380"/>
    </location>
</feature>
<proteinExistence type="predicted"/>
<dbReference type="PROSITE" id="PS50157">
    <property type="entry name" value="ZINC_FINGER_C2H2_2"/>
    <property type="match status" value="1"/>
</dbReference>
<gene>
    <name evidence="11" type="ORF">CSSPJE1EN1_LOCUS23125</name>
</gene>
<dbReference type="PANTHER" id="PTHR10593:SF10">
    <property type="entry name" value="OS08G0467100 PROTEIN"/>
    <property type="match status" value="1"/>
</dbReference>
<evidence type="ECO:0000313" key="11">
    <source>
        <dbReference type="EMBL" id="CAK9277647.1"/>
    </source>
</evidence>
<keyword evidence="1" id="KW-0479">Metal-binding</keyword>
<organism evidence="11 12">
    <name type="scientific">Sphagnum jensenii</name>
    <dbReference type="NCBI Taxonomy" id="128206"/>
    <lineage>
        <taxon>Eukaryota</taxon>
        <taxon>Viridiplantae</taxon>
        <taxon>Streptophyta</taxon>
        <taxon>Embryophyta</taxon>
        <taxon>Bryophyta</taxon>
        <taxon>Sphagnophytina</taxon>
        <taxon>Sphagnopsida</taxon>
        <taxon>Sphagnales</taxon>
        <taxon>Sphagnaceae</taxon>
        <taxon>Sphagnum</taxon>
    </lineage>
</organism>
<keyword evidence="12" id="KW-1185">Reference proteome</keyword>
<dbReference type="Pfam" id="PF22992">
    <property type="entry name" value="C2CH-4th_BIRD-IDD"/>
    <property type="match status" value="1"/>
</dbReference>
<dbReference type="EMBL" id="OZ020103">
    <property type="protein sequence ID" value="CAK9277647.1"/>
    <property type="molecule type" value="Genomic_DNA"/>
</dbReference>
<evidence type="ECO:0000259" key="10">
    <source>
        <dbReference type="PROSITE" id="PS50157"/>
    </source>
</evidence>
<keyword evidence="2" id="KW-0677">Repeat</keyword>
<keyword evidence="4" id="KW-0862">Zinc</keyword>
<evidence type="ECO:0000256" key="4">
    <source>
        <dbReference type="ARBA" id="ARBA00022833"/>
    </source>
</evidence>
<evidence type="ECO:0000256" key="6">
    <source>
        <dbReference type="ARBA" id="ARBA00023163"/>
    </source>
</evidence>
<keyword evidence="3 7" id="KW-0863">Zinc-finger</keyword>
<sequence length="705" mass="76750">MQQQQQHSIFDWSRIECSKGLKEVVPAAYLHQFEQLYSTSMTANQLHAHAAHILRFSAAAGCENNNIHHHPSSSVVIESGRSLQQQDTALAAAAAAAVVARSTTTGGGGGDGHHGWSTTDVCAAANHHHDSSRVATPASSGGGNKRKRRPAGTPDPDAEVVALSPETLMESDRYVCEICNQGFQRDQNLQMHRRRHKVPWKLLKKASLITHKRVYVCPELTCLHHDPSHALGDLVGIKKHFRRKHCNEKQWVCDKCSKGYAVQSDYKAHLKTCGTRGHCCDCGRVFSRVESFIEHQDMCNAAEEQKLAGSMQRGENEKQHLRKSSTTLQHMSSPITTAGRRNILSSCNEESPSQSSDTTAAPFAHSGISDNTAASADSSRLNEQVISTKTFDSNSHEVEAVSAAARTEMNSAWLDLAAARRTKEQARLESTEAQNEIARAEVLKREAREQIQQASAEKAYADHARDVAKRQMDMAEAELADAKRMRERAQAEIDTSRLILKEQSDQCCSVDAAIIRASPRDHQSLRSSCCSYVCQVCCKSDQPVGRDLSLGLQQTTTHKSTPVQPGFVSSHWPGTKTDHKILLLQNASNEIRNRAAAAAGLVNYHTDRENTFEAVGGAKYGDNDHNASTRLLSHMIGESSAACRRWSAASLAGVAAAGRDGRCSPGLLAANSIPATFATNMSCTIEATGSVNPRTSTDHHSQSGS</sequence>
<dbReference type="InterPro" id="IPR036236">
    <property type="entry name" value="Znf_C2H2_sf"/>
</dbReference>
<dbReference type="Proteomes" id="UP001497444">
    <property type="component" value="Chromosome 8"/>
</dbReference>
<feature type="region of interest" description="Disordered" evidence="9">
    <location>
        <begin position="309"/>
        <end position="380"/>
    </location>
</feature>
<dbReference type="CDD" id="cd06503">
    <property type="entry name" value="ATP-synt_Fo_b"/>
    <property type="match status" value="1"/>
</dbReference>
<dbReference type="InterPro" id="IPR055187">
    <property type="entry name" value="C2CH-3rd_BIRD-IDD"/>
</dbReference>
<feature type="coiled-coil region" evidence="8">
    <location>
        <begin position="414"/>
        <end position="492"/>
    </location>
</feature>
<feature type="domain" description="C2H2-type" evidence="10">
    <location>
        <begin position="174"/>
        <end position="196"/>
    </location>
</feature>